<dbReference type="AlphaFoldDB" id="A0A1G2RNZ1"/>
<dbReference type="Gene3D" id="3.90.640.10">
    <property type="entry name" value="Actin, Chain A, domain 4"/>
    <property type="match status" value="1"/>
</dbReference>
<dbReference type="FunFam" id="3.90.640.10:FF:000003">
    <property type="entry name" value="Molecular chaperone DnaK"/>
    <property type="match status" value="1"/>
</dbReference>
<keyword evidence="6" id="KW-0143">Chaperone</keyword>
<evidence type="ECO:0000256" key="8">
    <source>
        <dbReference type="SAM" id="MobiDB-lite"/>
    </source>
</evidence>
<dbReference type="GO" id="GO:0140662">
    <property type="term" value="F:ATP-dependent protein folding chaperone"/>
    <property type="evidence" value="ECO:0007669"/>
    <property type="project" value="InterPro"/>
</dbReference>
<reference evidence="9 10" key="1">
    <citation type="journal article" date="2016" name="Nat. Commun.">
        <title>Thousands of microbial genomes shed light on interconnected biogeochemical processes in an aquifer system.</title>
        <authorList>
            <person name="Anantharaman K."/>
            <person name="Brown C.T."/>
            <person name="Hug L.A."/>
            <person name="Sharon I."/>
            <person name="Castelle C.J."/>
            <person name="Probst A.J."/>
            <person name="Thomas B.C."/>
            <person name="Singh A."/>
            <person name="Wilkins M.J."/>
            <person name="Karaoz U."/>
            <person name="Brodie E.L."/>
            <person name="Williams K.H."/>
            <person name="Hubbard S.S."/>
            <person name="Banfield J.F."/>
        </authorList>
    </citation>
    <scope>NUCLEOTIDE SEQUENCE [LARGE SCALE GENOMIC DNA]</scope>
</reference>
<protein>
    <submittedName>
        <fullName evidence="9">Molecular chaperone DnaK</fullName>
    </submittedName>
</protein>
<comment type="similarity">
    <text evidence="1">Belongs to the heat shock protein 70 family.</text>
</comment>
<keyword evidence="5" id="KW-0346">Stress response</keyword>
<keyword evidence="3" id="KW-0547">Nucleotide-binding</keyword>
<keyword evidence="4" id="KW-0067">ATP-binding</keyword>
<evidence type="ECO:0000256" key="7">
    <source>
        <dbReference type="SAM" id="Coils"/>
    </source>
</evidence>
<dbReference type="SUPFAM" id="SSF100920">
    <property type="entry name" value="Heat shock protein 70kD (HSP70), peptide-binding domain"/>
    <property type="match status" value="1"/>
</dbReference>
<dbReference type="PANTHER" id="PTHR19375">
    <property type="entry name" value="HEAT SHOCK PROTEIN 70KDA"/>
    <property type="match status" value="1"/>
</dbReference>
<gene>
    <name evidence="9" type="primary">dnaK</name>
    <name evidence="9" type="ORF">A3B24_00745</name>
</gene>
<dbReference type="PRINTS" id="PR00301">
    <property type="entry name" value="HEATSHOCK70"/>
</dbReference>
<keyword evidence="7" id="KW-0175">Coiled coil</keyword>
<dbReference type="Pfam" id="PF00012">
    <property type="entry name" value="HSP70"/>
    <property type="match status" value="1"/>
</dbReference>
<feature type="region of interest" description="Disordered" evidence="8">
    <location>
        <begin position="448"/>
        <end position="479"/>
    </location>
</feature>
<keyword evidence="2" id="KW-0597">Phosphoprotein</keyword>
<evidence type="ECO:0000256" key="1">
    <source>
        <dbReference type="ARBA" id="ARBA00007381"/>
    </source>
</evidence>
<dbReference type="FunFam" id="2.60.34.10:FF:000014">
    <property type="entry name" value="Chaperone protein DnaK HSP70"/>
    <property type="match status" value="1"/>
</dbReference>
<dbReference type="InterPro" id="IPR029048">
    <property type="entry name" value="HSP70_C_sf"/>
</dbReference>
<dbReference type="Gene3D" id="3.30.420.40">
    <property type="match status" value="2"/>
</dbReference>
<feature type="coiled-coil region" evidence="7">
    <location>
        <begin position="92"/>
        <end position="162"/>
    </location>
</feature>
<organism evidence="9 10">
    <name type="scientific">Candidatus Wildermuthbacteria bacterium RIFCSPLOWO2_01_FULL_48_16</name>
    <dbReference type="NCBI Taxonomy" id="1802461"/>
    <lineage>
        <taxon>Bacteria</taxon>
        <taxon>Candidatus Wildermuthiibacteriota</taxon>
    </lineage>
</organism>
<dbReference type="InterPro" id="IPR043129">
    <property type="entry name" value="ATPase_NBD"/>
</dbReference>
<dbReference type="InterPro" id="IPR018181">
    <property type="entry name" value="Heat_shock_70_CS"/>
</dbReference>
<dbReference type="GO" id="GO:0005524">
    <property type="term" value="F:ATP binding"/>
    <property type="evidence" value="ECO:0007669"/>
    <property type="project" value="UniProtKB-KW"/>
</dbReference>
<dbReference type="NCBIfam" id="NF001413">
    <property type="entry name" value="PRK00290.1"/>
    <property type="match status" value="1"/>
</dbReference>
<dbReference type="Gene3D" id="1.20.1270.10">
    <property type="match status" value="1"/>
</dbReference>
<comment type="caution">
    <text evidence="9">The sequence shown here is derived from an EMBL/GenBank/DDBJ whole genome shotgun (WGS) entry which is preliminary data.</text>
</comment>
<dbReference type="EMBL" id="MHUG01000002">
    <property type="protein sequence ID" value="OHA73982.1"/>
    <property type="molecule type" value="Genomic_DNA"/>
</dbReference>
<dbReference type="Proteomes" id="UP000176917">
    <property type="component" value="Unassembled WGS sequence"/>
</dbReference>
<dbReference type="InterPro" id="IPR013126">
    <property type="entry name" value="Hsp_70_fam"/>
</dbReference>
<proteinExistence type="inferred from homology"/>
<dbReference type="Gene3D" id="2.60.34.10">
    <property type="entry name" value="Substrate Binding Domain Of DNAk, Chain A, domain 1"/>
    <property type="match status" value="1"/>
</dbReference>
<name>A0A1G2RNZ1_9BACT</name>
<feature type="non-terminal residue" evidence="9">
    <location>
        <position position="1"/>
    </location>
</feature>
<dbReference type="SUPFAM" id="SSF100934">
    <property type="entry name" value="Heat shock protein 70kD (HSP70), C-terminal subdomain"/>
    <property type="match status" value="1"/>
</dbReference>
<dbReference type="SUPFAM" id="SSF53067">
    <property type="entry name" value="Actin-like ATPase domain"/>
    <property type="match status" value="2"/>
</dbReference>
<feature type="compositionally biased region" description="Basic and acidic residues" evidence="8">
    <location>
        <begin position="404"/>
        <end position="417"/>
    </location>
</feature>
<evidence type="ECO:0000256" key="2">
    <source>
        <dbReference type="ARBA" id="ARBA00022553"/>
    </source>
</evidence>
<evidence type="ECO:0000256" key="4">
    <source>
        <dbReference type="ARBA" id="ARBA00022840"/>
    </source>
</evidence>
<dbReference type="InterPro" id="IPR029047">
    <property type="entry name" value="HSP70_peptide-bd_sf"/>
</dbReference>
<evidence type="ECO:0000256" key="5">
    <source>
        <dbReference type="ARBA" id="ARBA00023016"/>
    </source>
</evidence>
<dbReference type="FunFam" id="3.30.420.40:FF:000028">
    <property type="entry name" value="heat shock 70 kDa protein-like"/>
    <property type="match status" value="1"/>
</dbReference>
<feature type="compositionally biased region" description="Basic and acidic residues" evidence="8">
    <location>
        <begin position="467"/>
        <end position="479"/>
    </location>
</feature>
<evidence type="ECO:0000313" key="9">
    <source>
        <dbReference type="EMBL" id="OHA73982.1"/>
    </source>
</evidence>
<evidence type="ECO:0000313" key="10">
    <source>
        <dbReference type="Proteomes" id="UP000176917"/>
    </source>
</evidence>
<feature type="region of interest" description="Disordered" evidence="8">
    <location>
        <begin position="393"/>
        <end position="417"/>
    </location>
</feature>
<accession>A0A1G2RNZ1</accession>
<sequence>DAGEIAGLNVKRVINEPTAAALAYGLDKKKDEKIVVYDFGGGTFDISVLEIGDDTIEVKSTGGDTHLGGDDIDQRIIGYFVEEFKKDSGVDISRDQLALQRLKDAAEKAKHELSSTLQTEVNVPFLTADASGAKHFNISFTRAKLEELIKDLIDRSIELTKKTVDESGFKFSDINEVVMVGGQTRMPLIVEEVKKLFSKEPHKDINPDEVVALGAAIQGGIMQGEIRDVLLLDVTPLSLGIETLGGVLTKMIEKNTTVPTSKTQVFSTAADNQPSVEIHILQGERAMAHDNKTLGKFILDGIPPAPRGIPQVEVSFDIDANGILNVKAKDKATNKEQSVRIEGSSGLTEEEKKRMTADAEKFAAEDAKRKEMAEVKNLAETLIYTTEKMVKDQGAPDAPAGAGKIKEEDKEELKVKSEKLKSELKGDNLEEIKKATEELSKVAQRVGAELYKAGAEPQPTPPNPEQEIPKEDPHTEEKK</sequence>
<dbReference type="STRING" id="1802461.A3B24_00745"/>
<evidence type="ECO:0000256" key="6">
    <source>
        <dbReference type="ARBA" id="ARBA00023186"/>
    </source>
</evidence>
<evidence type="ECO:0000256" key="3">
    <source>
        <dbReference type="ARBA" id="ARBA00022741"/>
    </source>
</evidence>
<dbReference type="PROSITE" id="PS00329">
    <property type="entry name" value="HSP70_2"/>
    <property type="match status" value="1"/>
</dbReference>
<dbReference type="PROSITE" id="PS01036">
    <property type="entry name" value="HSP70_3"/>
    <property type="match status" value="1"/>
</dbReference>
<dbReference type="FunFam" id="1.20.1270.10:FF:000001">
    <property type="entry name" value="Molecular chaperone DnaK"/>
    <property type="match status" value="1"/>
</dbReference>